<dbReference type="GO" id="GO:0005975">
    <property type="term" value="P:carbohydrate metabolic process"/>
    <property type="evidence" value="ECO:0007669"/>
    <property type="project" value="InterPro"/>
</dbReference>
<dbReference type="InterPro" id="IPR052740">
    <property type="entry name" value="CE4"/>
</dbReference>
<gene>
    <name evidence="1" type="ORF">MNOR_LOCUS2772</name>
</gene>
<organism evidence="1 2">
    <name type="scientific">Meganyctiphanes norvegica</name>
    <name type="common">Northern krill</name>
    <name type="synonym">Thysanopoda norvegica</name>
    <dbReference type="NCBI Taxonomy" id="48144"/>
    <lineage>
        <taxon>Eukaryota</taxon>
        <taxon>Metazoa</taxon>
        <taxon>Ecdysozoa</taxon>
        <taxon>Arthropoda</taxon>
        <taxon>Crustacea</taxon>
        <taxon>Multicrustacea</taxon>
        <taxon>Malacostraca</taxon>
        <taxon>Eumalacostraca</taxon>
        <taxon>Eucarida</taxon>
        <taxon>Euphausiacea</taxon>
        <taxon>Euphausiidae</taxon>
        <taxon>Meganyctiphanes</taxon>
    </lineage>
</organism>
<keyword evidence="2" id="KW-1185">Reference proteome</keyword>
<feature type="non-terminal residue" evidence="1">
    <location>
        <position position="1"/>
    </location>
</feature>
<accession>A0AAV2PNW8</accession>
<evidence type="ECO:0000313" key="1">
    <source>
        <dbReference type="EMBL" id="CAL4062707.1"/>
    </source>
</evidence>
<name>A0AAV2PNW8_MEGNR</name>
<dbReference type="SUPFAM" id="SSF88713">
    <property type="entry name" value="Glycoside hydrolase/deacetylase"/>
    <property type="match status" value="1"/>
</dbReference>
<sequence>CDPDACGYWAGNSDVCTCASADTPLDDDIEYIPQLVVLSFDEAVQEDNYNFYRELQTTYSNPNGFPISMTFFVTHKYNDYSLTYQLWRWGNEIAAHSVSSTPDIDNYWKPANNETWFNEMYDLKQMLMKYGKIPEEDIK</sequence>
<dbReference type="AlphaFoldDB" id="A0AAV2PNW8"/>
<evidence type="ECO:0000313" key="2">
    <source>
        <dbReference type="Proteomes" id="UP001497623"/>
    </source>
</evidence>
<dbReference type="InterPro" id="IPR011330">
    <property type="entry name" value="Glyco_hydro/deAcase_b/a-brl"/>
</dbReference>
<dbReference type="PANTHER" id="PTHR45985:SF8">
    <property type="entry name" value="CHITIN DEACETYLASE-LIKE 9, ISOFORM A"/>
    <property type="match status" value="1"/>
</dbReference>
<dbReference type="Proteomes" id="UP001497623">
    <property type="component" value="Unassembled WGS sequence"/>
</dbReference>
<comment type="caution">
    <text evidence="1">The sequence shown here is derived from an EMBL/GenBank/DDBJ whole genome shotgun (WGS) entry which is preliminary data.</text>
</comment>
<dbReference type="PANTHER" id="PTHR45985">
    <property type="match status" value="1"/>
</dbReference>
<reference evidence="1 2" key="1">
    <citation type="submission" date="2024-05" db="EMBL/GenBank/DDBJ databases">
        <authorList>
            <person name="Wallberg A."/>
        </authorList>
    </citation>
    <scope>NUCLEOTIDE SEQUENCE [LARGE SCALE GENOMIC DNA]</scope>
</reference>
<feature type="non-terminal residue" evidence="1">
    <location>
        <position position="139"/>
    </location>
</feature>
<evidence type="ECO:0008006" key="3">
    <source>
        <dbReference type="Google" id="ProtNLM"/>
    </source>
</evidence>
<protein>
    <recommendedName>
        <fullName evidence="3">NodB homology domain-containing protein</fullName>
    </recommendedName>
</protein>
<dbReference type="EMBL" id="CAXKWB010000882">
    <property type="protein sequence ID" value="CAL4062707.1"/>
    <property type="molecule type" value="Genomic_DNA"/>
</dbReference>
<proteinExistence type="predicted"/>